<dbReference type="AlphaFoldDB" id="A0A6N2LU58"/>
<evidence type="ECO:0000313" key="2">
    <source>
        <dbReference type="EMBL" id="VFU43832.1"/>
    </source>
</evidence>
<keyword evidence="1" id="KW-0812">Transmembrane</keyword>
<evidence type="ECO:0000256" key="1">
    <source>
        <dbReference type="SAM" id="Phobius"/>
    </source>
</evidence>
<reference evidence="2" key="1">
    <citation type="submission" date="2019-03" db="EMBL/GenBank/DDBJ databases">
        <authorList>
            <person name="Mank J."/>
            <person name="Almeida P."/>
        </authorList>
    </citation>
    <scope>NUCLEOTIDE SEQUENCE</scope>
    <source>
        <strain evidence="2">78183</strain>
    </source>
</reference>
<gene>
    <name evidence="2" type="ORF">SVIM_LOCUS267406</name>
</gene>
<proteinExistence type="predicted"/>
<feature type="transmembrane region" description="Helical" evidence="1">
    <location>
        <begin position="51"/>
        <end position="73"/>
    </location>
</feature>
<organism evidence="2">
    <name type="scientific">Salix viminalis</name>
    <name type="common">Common osier</name>
    <name type="synonym">Basket willow</name>
    <dbReference type="NCBI Taxonomy" id="40686"/>
    <lineage>
        <taxon>Eukaryota</taxon>
        <taxon>Viridiplantae</taxon>
        <taxon>Streptophyta</taxon>
        <taxon>Embryophyta</taxon>
        <taxon>Tracheophyta</taxon>
        <taxon>Spermatophyta</taxon>
        <taxon>Magnoliopsida</taxon>
        <taxon>eudicotyledons</taxon>
        <taxon>Gunneridae</taxon>
        <taxon>Pentapetalae</taxon>
        <taxon>rosids</taxon>
        <taxon>fabids</taxon>
        <taxon>Malpighiales</taxon>
        <taxon>Salicaceae</taxon>
        <taxon>Saliceae</taxon>
        <taxon>Salix</taxon>
    </lineage>
</organism>
<protein>
    <submittedName>
        <fullName evidence="2">Uncharacterized protein</fullName>
    </submittedName>
</protein>
<sequence length="81" mass="9404">MLCWPLHVITVTYDPLSLSLSLAHLHYIRNIFFSLNLLHSKTNRRKQARHSLSIFFATLKGLLSLFSFVRFAANNNGWSKE</sequence>
<name>A0A6N2LU58_SALVM</name>
<dbReference type="EMBL" id="CAADRP010001596">
    <property type="protein sequence ID" value="VFU43832.1"/>
    <property type="molecule type" value="Genomic_DNA"/>
</dbReference>
<accession>A0A6N2LU58</accession>
<keyword evidence="1" id="KW-0472">Membrane</keyword>
<keyword evidence="1" id="KW-1133">Transmembrane helix</keyword>